<dbReference type="AlphaFoldDB" id="A0A7K3UIV3"/>
<comment type="caution">
    <text evidence="1">The sequence shown here is derived from an EMBL/GenBank/DDBJ whole genome shotgun (WGS) entry which is preliminary data.</text>
</comment>
<sequence>MLIIFGGLPGSGKTTLSRALAKRLEAVYVRVDTIEQAIRASGVPSTDVGPAGYVVAYGVAEDNLTLGRMVIADSVNPLHITRDAWLAVAARSAVTAVEVEVICSDKIEHRRRVETRKTDVEGLVKPTWHETVERVYDHWERKPIVVDTAAKGVQEIVDALIVRLGIDRPLST</sequence>
<dbReference type="PANTHER" id="PTHR37807:SF3">
    <property type="entry name" value="OS07G0160300 PROTEIN"/>
    <property type="match status" value="1"/>
</dbReference>
<dbReference type="RefSeq" id="WP_164014179.1">
    <property type="nucleotide sequence ID" value="NZ_WUFT01000018.1"/>
</dbReference>
<dbReference type="InterPro" id="IPR027417">
    <property type="entry name" value="P-loop_NTPase"/>
</dbReference>
<accession>A0A7K3UIV3</accession>
<protein>
    <submittedName>
        <fullName evidence="1">AAA family ATPase</fullName>
    </submittedName>
</protein>
<dbReference type="PANTHER" id="PTHR37807">
    <property type="entry name" value="OS07G0160300 PROTEIN"/>
    <property type="match status" value="1"/>
</dbReference>
<dbReference type="SUPFAM" id="SSF52540">
    <property type="entry name" value="P-loop containing nucleoside triphosphate hydrolases"/>
    <property type="match status" value="1"/>
</dbReference>
<organism evidence="1 2">
    <name type="scientific">Rhizobium phaseoli</name>
    <dbReference type="NCBI Taxonomy" id="396"/>
    <lineage>
        <taxon>Bacteria</taxon>
        <taxon>Pseudomonadati</taxon>
        <taxon>Pseudomonadota</taxon>
        <taxon>Alphaproteobacteria</taxon>
        <taxon>Hyphomicrobiales</taxon>
        <taxon>Rhizobiaceae</taxon>
        <taxon>Rhizobium/Agrobacterium group</taxon>
        <taxon>Rhizobium</taxon>
    </lineage>
</organism>
<dbReference type="EMBL" id="WUFT01000018">
    <property type="protein sequence ID" value="NEJ73632.1"/>
    <property type="molecule type" value="Genomic_DNA"/>
</dbReference>
<evidence type="ECO:0000313" key="2">
    <source>
        <dbReference type="Proteomes" id="UP000471753"/>
    </source>
</evidence>
<gene>
    <name evidence="1" type="ORF">GR197_24345</name>
</gene>
<dbReference type="Gene3D" id="3.40.50.300">
    <property type="entry name" value="P-loop containing nucleotide triphosphate hydrolases"/>
    <property type="match status" value="1"/>
</dbReference>
<dbReference type="Proteomes" id="UP000471753">
    <property type="component" value="Unassembled WGS sequence"/>
</dbReference>
<name>A0A7K3UIV3_9HYPH</name>
<evidence type="ECO:0000313" key="1">
    <source>
        <dbReference type="EMBL" id="NEJ73632.1"/>
    </source>
</evidence>
<dbReference type="Pfam" id="PF13671">
    <property type="entry name" value="AAA_33"/>
    <property type="match status" value="1"/>
</dbReference>
<proteinExistence type="predicted"/>
<reference evidence="1 2" key="1">
    <citation type="submission" date="2019-12" db="EMBL/GenBank/DDBJ databases">
        <title>Rhizobium genotypes associated with high levels of biological nitrogen fixation by grain legumes in a temperate-maritime cropping system.</title>
        <authorList>
            <person name="Maluk M."/>
            <person name="Francesc Ferrando Molina F."/>
            <person name="Lopez Del Egido L."/>
            <person name="Lafos M."/>
            <person name="Langarica-Fuentes A."/>
            <person name="Gebre Yohannes G."/>
            <person name="Young M.W."/>
            <person name="Martin P."/>
            <person name="Gantlett R."/>
            <person name="Kenicer G."/>
            <person name="Hawes C."/>
            <person name="Begg G.S."/>
            <person name="Quilliam R.S."/>
            <person name="Squire G.R."/>
            <person name="Poole P.S."/>
            <person name="Young P.W."/>
            <person name="Iannetta P.M."/>
            <person name="James E.K."/>
        </authorList>
    </citation>
    <scope>NUCLEOTIDE SEQUENCE [LARGE SCALE GENOMIC DNA]</scope>
    <source>
        <strain evidence="1 2">JHI366</strain>
    </source>
</reference>